<evidence type="ECO:0000259" key="1">
    <source>
        <dbReference type="PROSITE" id="PS50206"/>
    </source>
</evidence>
<dbReference type="Proteomes" id="UP001519273">
    <property type="component" value="Unassembled WGS sequence"/>
</dbReference>
<dbReference type="InterPro" id="IPR050229">
    <property type="entry name" value="GlpE_sulfurtransferase"/>
</dbReference>
<proteinExistence type="predicted"/>
<protein>
    <submittedName>
        <fullName evidence="2">Rhodanese-related sulfurtransferase</fullName>
    </submittedName>
</protein>
<dbReference type="EMBL" id="JAGGKP010000001">
    <property type="protein sequence ID" value="MBP1936001.1"/>
    <property type="molecule type" value="Genomic_DNA"/>
</dbReference>
<feature type="domain" description="Rhodanese" evidence="1">
    <location>
        <begin position="41"/>
        <end position="123"/>
    </location>
</feature>
<dbReference type="PANTHER" id="PTHR43031">
    <property type="entry name" value="FAD-DEPENDENT OXIDOREDUCTASE"/>
    <property type="match status" value="1"/>
</dbReference>
<dbReference type="PROSITE" id="PS50206">
    <property type="entry name" value="RHODANESE_3"/>
    <property type="match status" value="1"/>
</dbReference>
<gene>
    <name evidence="2" type="ORF">J2Z20_000862</name>
</gene>
<comment type="caution">
    <text evidence="2">The sequence shown here is derived from an EMBL/GenBank/DDBJ whole genome shotgun (WGS) entry which is preliminary data.</text>
</comment>
<accession>A0ABS4H0E4</accession>
<sequence>MLTIFGVVVILPLFMWFYQRVVPIKEAKWINTQQFESLIQSKAEIQIVDVRDTLDYDKKHISGSINIPLGRLSFVWHKSIRKDKRIVITSSRRADQIRAARKLKRAGFTDMYILCTDVTHLCEQTRSKLCAQSL</sequence>
<dbReference type="SMART" id="SM00450">
    <property type="entry name" value="RHOD"/>
    <property type="match status" value="1"/>
</dbReference>
<name>A0ABS4H0E4_9BACL</name>
<dbReference type="InterPro" id="IPR036873">
    <property type="entry name" value="Rhodanese-like_dom_sf"/>
</dbReference>
<dbReference type="SUPFAM" id="SSF52821">
    <property type="entry name" value="Rhodanese/Cell cycle control phosphatase"/>
    <property type="match status" value="1"/>
</dbReference>
<dbReference type="InterPro" id="IPR001763">
    <property type="entry name" value="Rhodanese-like_dom"/>
</dbReference>
<dbReference type="RefSeq" id="WP_209845745.1">
    <property type="nucleotide sequence ID" value="NZ_CBCRVE010000001.1"/>
</dbReference>
<keyword evidence="3" id="KW-1185">Reference proteome</keyword>
<evidence type="ECO:0000313" key="3">
    <source>
        <dbReference type="Proteomes" id="UP001519273"/>
    </source>
</evidence>
<dbReference type="PANTHER" id="PTHR43031:SF1">
    <property type="entry name" value="PYRIDINE NUCLEOTIDE-DISULPHIDE OXIDOREDUCTASE"/>
    <property type="match status" value="1"/>
</dbReference>
<dbReference type="Gene3D" id="3.40.250.10">
    <property type="entry name" value="Rhodanese-like domain"/>
    <property type="match status" value="1"/>
</dbReference>
<reference evidence="2 3" key="1">
    <citation type="submission" date="2021-03" db="EMBL/GenBank/DDBJ databases">
        <title>Genomic Encyclopedia of Type Strains, Phase IV (KMG-IV): sequencing the most valuable type-strain genomes for metagenomic binning, comparative biology and taxonomic classification.</title>
        <authorList>
            <person name="Goeker M."/>
        </authorList>
    </citation>
    <scope>NUCLEOTIDE SEQUENCE [LARGE SCALE GENOMIC DNA]</scope>
    <source>
        <strain evidence="2 3">DSM 23491</strain>
    </source>
</reference>
<organism evidence="2 3">
    <name type="scientific">Paenibacillus sediminis</name>
    <dbReference type="NCBI Taxonomy" id="664909"/>
    <lineage>
        <taxon>Bacteria</taxon>
        <taxon>Bacillati</taxon>
        <taxon>Bacillota</taxon>
        <taxon>Bacilli</taxon>
        <taxon>Bacillales</taxon>
        <taxon>Paenibacillaceae</taxon>
        <taxon>Paenibacillus</taxon>
    </lineage>
</organism>
<dbReference type="CDD" id="cd00158">
    <property type="entry name" value="RHOD"/>
    <property type="match status" value="1"/>
</dbReference>
<dbReference type="Pfam" id="PF00581">
    <property type="entry name" value="Rhodanese"/>
    <property type="match status" value="1"/>
</dbReference>
<evidence type="ECO:0000313" key="2">
    <source>
        <dbReference type="EMBL" id="MBP1936001.1"/>
    </source>
</evidence>